<keyword evidence="3" id="KW-0238">DNA-binding</keyword>
<gene>
    <name evidence="6" type="ORF">MNB_SV-12-1333</name>
</gene>
<accession>A0A1W1C1Z1</accession>
<dbReference type="PANTHER" id="PTHR30126">
    <property type="entry name" value="HTH-TYPE TRANSCRIPTIONAL REGULATOR"/>
    <property type="match status" value="1"/>
</dbReference>
<dbReference type="Gene3D" id="1.10.10.10">
    <property type="entry name" value="Winged helix-like DNA-binding domain superfamily/Winged helix DNA-binding domain"/>
    <property type="match status" value="1"/>
</dbReference>
<dbReference type="SUPFAM" id="SSF46785">
    <property type="entry name" value="Winged helix' DNA-binding domain"/>
    <property type="match status" value="1"/>
</dbReference>
<dbReference type="SUPFAM" id="SSF53850">
    <property type="entry name" value="Periplasmic binding protein-like II"/>
    <property type="match status" value="1"/>
</dbReference>
<dbReference type="PROSITE" id="PS50931">
    <property type="entry name" value="HTH_LYSR"/>
    <property type="match status" value="1"/>
</dbReference>
<dbReference type="Pfam" id="PF03466">
    <property type="entry name" value="LysR_substrate"/>
    <property type="match status" value="1"/>
</dbReference>
<evidence type="ECO:0000256" key="4">
    <source>
        <dbReference type="ARBA" id="ARBA00023163"/>
    </source>
</evidence>
<dbReference type="InterPro" id="IPR000847">
    <property type="entry name" value="LysR_HTH_N"/>
</dbReference>
<proteinExistence type="inferred from homology"/>
<keyword evidence="4" id="KW-0804">Transcription</keyword>
<reference evidence="6" key="1">
    <citation type="submission" date="2016-10" db="EMBL/GenBank/DDBJ databases">
        <authorList>
            <person name="de Groot N.N."/>
        </authorList>
    </citation>
    <scope>NUCLEOTIDE SEQUENCE</scope>
</reference>
<protein>
    <submittedName>
        <fullName evidence="6">LysR family transcriptional regulator YeiE</fullName>
    </submittedName>
</protein>
<dbReference type="Pfam" id="PF00126">
    <property type="entry name" value="HTH_1"/>
    <property type="match status" value="1"/>
</dbReference>
<evidence type="ECO:0000259" key="5">
    <source>
        <dbReference type="PROSITE" id="PS50931"/>
    </source>
</evidence>
<dbReference type="InterPro" id="IPR036388">
    <property type="entry name" value="WH-like_DNA-bd_sf"/>
</dbReference>
<dbReference type="PRINTS" id="PR00039">
    <property type="entry name" value="HTHLYSR"/>
</dbReference>
<dbReference type="EMBL" id="FPHE01000092">
    <property type="protein sequence ID" value="SFV59737.1"/>
    <property type="molecule type" value="Genomic_DNA"/>
</dbReference>
<dbReference type="PANTHER" id="PTHR30126:SF94">
    <property type="entry name" value="LYSR FAMILY TRANSCRIPTIONAL REGULATOR"/>
    <property type="match status" value="1"/>
</dbReference>
<evidence type="ECO:0000256" key="1">
    <source>
        <dbReference type="ARBA" id="ARBA00009437"/>
    </source>
</evidence>
<feature type="domain" description="HTH lysR-type" evidence="5">
    <location>
        <begin position="1"/>
        <end position="58"/>
    </location>
</feature>
<evidence type="ECO:0000256" key="2">
    <source>
        <dbReference type="ARBA" id="ARBA00023015"/>
    </source>
</evidence>
<dbReference type="GO" id="GO:0000976">
    <property type="term" value="F:transcription cis-regulatory region binding"/>
    <property type="evidence" value="ECO:0007669"/>
    <property type="project" value="TreeGrafter"/>
</dbReference>
<dbReference type="Gene3D" id="3.40.190.290">
    <property type="match status" value="1"/>
</dbReference>
<sequence length="292" mass="34420">MTLRELNIFYHLCEDSHISNLAKKLGITQSAISLAIKSLEKKLDEQLFDRLGKKLVLNERGRFFRQKTQPHFMALNDAKNLFKNDKISGILNITSSKTIGDYIMPQIIFDFLNSHLHVEIKKDIQNSKNIINLIKNYEIDMGFIESVCDDPDIIKKEIKKDRLVVVTSDKRLKNKTCYIDELLEKKWLLREKGSGTRDIFLNSIGDTAKELKIFMEFNEFEEAKTILFNNPQTITCLSRFVVEKELQREDLFEVTLKNLEIQRKLYLIYHKNKYKSKLFVEFENSLIHKYKD</sequence>
<comment type="similarity">
    <text evidence="1">Belongs to the LysR transcriptional regulatory family.</text>
</comment>
<keyword evidence="2" id="KW-0805">Transcription regulation</keyword>
<evidence type="ECO:0000256" key="3">
    <source>
        <dbReference type="ARBA" id="ARBA00023125"/>
    </source>
</evidence>
<dbReference type="InterPro" id="IPR036390">
    <property type="entry name" value="WH_DNA-bd_sf"/>
</dbReference>
<dbReference type="GO" id="GO:0003700">
    <property type="term" value="F:DNA-binding transcription factor activity"/>
    <property type="evidence" value="ECO:0007669"/>
    <property type="project" value="InterPro"/>
</dbReference>
<evidence type="ECO:0000313" key="6">
    <source>
        <dbReference type="EMBL" id="SFV59737.1"/>
    </source>
</evidence>
<dbReference type="InterPro" id="IPR005119">
    <property type="entry name" value="LysR_subst-bd"/>
</dbReference>
<dbReference type="AlphaFoldDB" id="A0A1W1C1Z1"/>
<name>A0A1W1C1Z1_9ZZZZ</name>
<organism evidence="6">
    <name type="scientific">hydrothermal vent metagenome</name>
    <dbReference type="NCBI Taxonomy" id="652676"/>
    <lineage>
        <taxon>unclassified sequences</taxon>
        <taxon>metagenomes</taxon>
        <taxon>ecological metagenomes</taxon>
    </lineage>
</organism>